<feature type="domain" description="AB hydrolase-1" evidence="1">
    <location>
        <begin position="41"/>
        <end position="325"/>
    </location>
</feature>
<dbReference type="PANTHER" id="PTHR43433">
    <property type="entry name" value="HYDROLASE, ALPHA/BETA FOLD FAMILY PROTEIN"/>
    <property type="match status" value="1"/>
</dbReference>
<keyword evidence="3" id="KW-1185">Reference proteome</keyword>
<dbReference type="RefSeq" id="WP_213119660.1">
    <property type="nucleotide sequence ID" value="NZ_JAGYPF010000004.1"/>
</dbReference>
<protein>
    <submittedName>
        <fullName evidence="2">Alpha/beta hydrolase</fullName>
    </submittedName>
</protein>
<dbReference type="Proteomes" id="UP000679749">
    <property type="component" value="Unassembled WGS sequence"/>
</dbReference>
<accession>A0A942U5N7</accession>
<proteinExistence type="predicted"/>
<sequence length="344" mass="39702">MKIFKKSDYTITKNGISQLETIPIGGIKQSILIQTEKPGSPILLFIHGGPSMPVPGVSNRGTDYTLVMTTKELIKNFTVVFWDQRGTGKSFSKDIPKETMNLKQFIDDAKDVTDYLRSRFKQDKLHLAAHSWGSVIGLNLAYKYPEKYFSYTGFSQITNWVENDKLSYKWLIEMAAETNNKRALAELAAVGEPPYTKDFKQWSVIRKWQLKYRTMFYDAGDKKSASFFSGLKIMLRSPDYSLIDIYNSLLRGFKLSYTDALIHDINTFDFFSEVPALNVPVMFIHGSKEKHVMPELITRYFEDLDAPKGKSLHWSEKSSHVFHFDDARENEQRLIRHLLETQCN</sequence>
<dbReference type="Pfam" id="PF00561">
    <property type="entry name" value="Abhydrolase_1"/>
    <property type="match status" value="1"/>
</dbReference>
<keyword evidence="2" id="KW-0378">Hydrolase</keyword>
<evidence type="ECO:0000313" key="2">
    <source>
        <dbReference type="EMBL" id="MBS4215181.1"/>
    </source>
</evidence>
<dbReference type="PANTHER" id="PTHR43433:SF10">
    <property type="entry name" value="AB HYDROLASE-1 DOMAIN-CONTAINING PROTEIN"/>
    <property type="match status" value="1"/>
</dbReference>
<reference evidence="2" key="1">
    <citation type="submission" date="2021-05" db="EMBL/GenBank/DDBJ databases">
        <title>Novel Bacillus species.</title>
        <authorList>
            <person name="Liu G."/>
        </authorList>
    </citation>
    <scope>NUCLEOTIDE SEQUENCE</scope>
    <source>
        <strain evidence="2">FJAT-49825</strain>
    </source>
</reference>
<dbReference type="SUPFAM" id="SSF53474">
    <property type="entry name" value="alpha/beta-Hydrolases"/>
    <property type="match status" value="1"/>
</dbReference>
<name>A0A942U5N7_9BACI</name>
<dbReference type="AlphaFoldDB" id="A0A942U5N7"/>
<gene>
    <name evidence="2" type="ORF">KHA99_22320</name>
</gene>
<dbReference type="InterPro" id="IPR000073">
    <property type="entry name" value="AB_hydrolase_1"/>
</dbReference>
<dbReference type="Gene3D" id="3.40.50.1820">
    <property type="entry name" value="alpha/beta hydrolase"/>
    <property type="match status" value="1"/>
</dbReference>
<organism evidence="2 3">
    <name type="scientific">Neobacillus rhizophilus</name>
    <dbReference type="NCBI Taxonomy" id="2833579"/>
    <lineage>
        <taxon>Bacteria</taxon>
        <taxon>Bacillati</taxon>
        <taxon>Bacillota</taxon>
        <taxon>Bacilli</taxon>
        <taxon>Bacillales</taxon>
        <taxon>Bacillaceae</taxon>
        <taxon>Neobacillus</taxon>
    </lineage>
</organism>
<evidence type="ECO:0000313" key="3">
    <source>
        <dbReference type="Proteomes" id="UP000679749"/>
    </source>
</evidence>
<dbReference type="InterPro" id="IPR029058">
    <property type="entry name" value="AB_hydrolase_fold"/>
</dbReference>
<dbReference type="EMBL" id="JAGYPF010000004">
    <property type="protein sequence ID" value="MBS4215181.1"/>
    <property type="molecule type" value="Genomic_DNA"/>
</dbReference>
<dbReference type="GO" id="GO:0016787">
    <property type="term" value="F:hydrolase activity"/>
    <property type="evidence" value="ECO:0007669"/>
    <property type="project" value="UniProtKB-KW"/>
</dbReference>
<dbReference type="InterPro" id="IPR050471">
    <property type="entry name" value="AB_hydrolase"/>
</dbReference>
<evidence type="ECO:0000259" key="1">
    <source>
        <dbReference type="Pfam" id="PF00561"/>
    </source>
</evidence>
<comment type="caution">
    <text evidence="2">The sequence shown here is derived from an EMBL/GenBank/DDBJ whole genome shotgun (WGS) entry which is preliminary data.</text>
</comment>